<evidence type="ECO:0000313" key="2">
    <source>
        <dbReference type="Proteomes" id="UP000298595"/>
    </source>
</evidence>
<organism evidence="1 2">
    <name type="scientific">Azospirillum argentinense</name>
    <dbReference type="NCBI Taxonomy" id="2970906"/>
    <lineage>
        <taxon>Bacteria</taxon>
        <taxon>Pseudomonadati</taxon>
        <taxon>Pseudomonadota</taxon>
        <taxon>Alphaproteobacteria</taxon>
        <taxon>Rhodospirillales</taxon>
        <taxon>Azospirillaceae</taxon>
        <taxon>Azospirillum</taxon>
    </lineage>
</organism>
<reference evidence="1 2" key="1">
    <citation type="submission" date="2018-09" db="EMBL/GenBank/DDBJ databases">
        <title>Whole genome based analysis of evolution and adaptive divergence in Indian and Brazilian strains of Azospirillum brasilense.</title>
        <authorList>
            <person name="Singh C."/>
            <person name="Tripathi A.K."/>
        </authorList>
    </citation>
    <scope>NUCLEOTIDE SEQUENCE [LARGE SCALE GENOMIC DNA]</scope>
    <source>
        <strain evidence="1 2">MTCC4035</strain>
        <plasmid evidence="1 2">p7</plasmid>
    </source>
</reference>
<gene>
    <name evidence="1" type="ORF">D3093_35035</name>
</gene>
<keyword evidence="1" id="KW-0614">Plasmid</keyword>
<geneLocation type="plasmid" evidence="1 2">
    <name>p7</name>
</geneLocation>
<accession>A0A4D8PPN7</accession>
<dbReference type="RefSeq" id="WP_137119157.1">
    <property type="nucleotide sequence ID" value="NZ_CP032328.1"/>
</dbReference>
<name>A0A4D8PPN7_9PROT</name>
<proteinExistence type="predicted"/>
<dbReference type="AlphaFoldDB" id="A0A4D8PPN7"/>
<sequence>MRFPILSARPVTAGNTRALPLMADMLRQQADLLDQDGDRRTANAACARAGRLTLEAAVASIRSAAAVIGSAGHA</sequence>
<dbReference type="KEGG" id="aare:D3093_35035"/>
<dbReference type="Proteomes" id="UP000298595">
    <property type="component" value="Plasmid p7"/>
</dbReference>
<evidence type="ECO:0000313" key="1">
    <source>
        <dbReference type="EMBL" id="QCO00464.1"/>
    </source>
</evidence>
<dbReference type="EMBL" id="CP032328">
    <property type="protein sequence ID" value="QCO00464.1"/>
    <property type="molecule type" value="Genomic_DNA"/>
</dbReference>
<protein>
    <submittedName>
        <fullName evidence="1">Uncharacterized protein</fullName>
    </submittedName>
</protein>